<name>A0A7G9S0K9_9FIRM</name>
<dbReference type="SUPFAM" id="SSF52540">
    <property type="entry name" value="P-loop containing nucleoside triphosphate hydrolases"/>
    <property type="match status" value="1"/>
</dbReference>
<proteinExistence type="predicted"/>
<dbReference type="InterPro" id="IPR027417">
    <property type="entry name" value="P-loop_NTPase"/>
</dbReference>
<sequence>MFGSVFLRNFRCFDSERVVFKNGRGSVKDRIYLFGDNGSGKTSLLISLAFFRKLSDGYTINQIHNNRKRSKYEHKVPRFNLTDEVKANFRINAQAPMVLVYEIIVDGYTYIYELVFDNTYNLISESLVRTSSRRSVLVFCVSDDEVYLKSAISPSRNLDTLKMLVTKYKNQYTCLSLLLYSHRFSNGHLFHPRLTSLLNFIQDLHISITNYYNYNDFFNFMLDTDLHLTRGTVSQDFKHIFEKTTPILTEIISSIFPSIVQSRYKFEYIGGNSYSFYVEHLQQNPEGVYIIPEHALPSGLRHLTDNIIEFSNALSGSTLIIDDFEGVLHLYPLQFMIDHIISKIDGQVILSCNSNDILNLVDPHSIYLSQVIKLKHSVDCIETLSPSQPNHNIRNRYESGLYGTKPRTTSPNLSSEIEELRDLILNLKSTARSNLL</sequence>
<dbReference type="KEGG" id="eio:H9L01_03175"/>
<evidence type="ECO:0008006" key="3">
    <source>
        <dbReference type="Google" id="ProtNLM"/>
    </source>
</evidence>
<reference evidence="1 2" key="1">
    <citation type="submission" date="2020-08" db="EMBL/GenBank/DDBJ databases">
        <title>Genome sequence of Erysipelothrix inopinata DSM 15511T.</title>
        <authorList>
            <person name="Hyun D.-W."/>
            <person name="Bae J.-W."/>
        </authorList>
    </citation>
    <scope>NUCLEOTIDE SEQUENCE [LARGE SCALE GENOMIC DNA]</scope>
    <source>
        <strain evidence="1 2">DSM 15511</strain>
    </source>
</reference>
<organism evidence="1 2">
    <name type="scientific">Erysipelothrix inopinata</name>
    <dbReference type="NCBI Taxonomy" id="225084"/>
    <lineage>
        <taxon>Bacteria</taxon>
        <taxon>Bacillati</taxon>
        <taxon>Bacillota</taxon>
        <taxon>Erysipelotrichia</taxon>
        <taxon>Erysipelotrichales</taxon>
        <taxon>Erysipelotrichaceae</taxon>
        <taxon>Erysipelothrix</taxon>
    </lineage>
</organism>
<gene>
    <name evidence="1" type="ORF">H9L01_03175</name>
</gene>
<dbReference type="EMBL" id="CP060715">
    <property type="protein sequence ID" value="QNN61384.1"/>
    <property type="molecule type" value="Genomic_DNA"/>
</dbReference>
<keyword evidence="2" id="KW-1185">Reference proteome</keyword>
<evidence type="ECO:0000313" key="1">
    <source>
        <dbReference type="EMBL" id="QNN61384.1"/>
    </source>
</evidence>
<dbReference type="RefSeq" id="WP_187534584.1">
    <property type="nucleotide sequence ID" value="NZ_CBCSHU010000006.1"/>
</dbReference>
<protein>
    <recommendedName>
        <fullName evidence="3">AAA family ATPase</fullName>
    </recommendedName>
</protein>
<dbReference type="Gene3D" id="3.40.50.300">
    <property type="entry name" value="P-loop containing nucleotide triphosphate hydrolases"/>
    <property type="match status" value="1"/>
</dbReference>
<evidence type="ECO:0000313" key="2">
    <source>
        <dbReference type="Proteomes" id="UP000515928"/>
    </source>
</evidence>
<dbReference type="Proteomes" id="UP000515928">
    <property type="component" value="Chromosome"/>
</dbReference>
<accession>A0A7G9S0K9</accession>
<dbReference type="AlphaFoldDB" id="A0A7G9S0K9"/>